<keyword evidence="3" id="KW-1185">Reference proteome</keyword>
<dbReference type="STRING" id="414684.RC1_0206"/>
<gene>
    <name evidence="2" type="ordered locus">RC1_0206</name>
</gene>
<evidence type="ECO:0000313" key="3">
    <source>
        <dbReference type="Proteomes" id="UP000001591"/>
    </source>
</evidence>
<reference evidence="2 3" key="1">
    <citation type="journal article" date="2010" name="BMC Genomics">
        <title>Metabolic flexibility revealed in the genome of the cyst-forming alpha-1 proteobacterium Rhodospirillum centenum.</title>
        <authorList>
            <person name="Lu Y.K."/>
            <person name="Marden J."/>
            <person name="Han M."/>
            <person name="Swingley W.D."/>
            <person name="Mastrian S.D."/>
            <person name="Chowdhury S.R."/>
            <person name="Hao J."/>
            <person name="Helmy T."/>
            <person name="Kim S."/>
            <person name="Kurdoglu A.A."/>
            <person name="Matthies H.J."/>
            <person name="Rollo D."/>
            <person name="Stothard P."/>
            <person name="Blankenship R.E."/>
            <person name="Bauer C.E."/>
            <person name="Touchman J.W."/>
        </authorList>
    </citation>
    <scope>NUCLEOTIDE SEQUENCE [LARGE SCALE GENOMIC DNA]</scope>
    <source>
        <strain evidence="3">ATCC 51521 / SW</strain>
    </source>
</reference>
<name>B6IQB9_RHOCS</name>
<dbReference type="AlphaFoldDB" id="B6IQB9"/>
<dbReference type="RefSeq" id="WP_012565446.1">
    <property type="nucleotide sequence ID" value="NC_011420.2"/>
</dbReference>
<dbReference type="Proteomes" id="UP000001591">
    <property type="component" value="Chromosome"/>
</dbReference>
<dbReference type="EMBL" id="CP000613">
    <property type="protein sequence ID" value="ACI97655.1"/>
    <property type="molecule type" value="Genomic_DNA"/>
</dbReference>
<evidence type="ECO:0000256" key="1">
    <source>
        <dbReference type="SAM" id="MobiDB-lite"/>
    </source>
</evidence>
<sequence>MDVDTLPPDLRQRLRDAFDTLADLLDEETGRVARADAEELKLYTEAKHALFEQLGILLKEANRPQQPVLPGPVVETGTAVLAMPETSAPGPGRAEETDVSAADGAGEKSPPEPPVDDPAAVRAAASRLRGAVETNRRAIRAAQDAVSAVAGHIAAAVERSRSDGVYGRSGQARRAVTPSFARVEREL</sequence>
<organism evidence="2 3">
    <name type="scientific">Rhodospirillum centenum (strain ATCC 51521 / SW)</name>
    <dbReference type="NCBI Taxonomy" id="414684"/>
    <lineage>
        <taxon>Bacteria</taxon>
        <taxon>Pseudomonadati</taxon>
        <taxon>Pseudomonadota</taxon>
        <taxon>Alphaproteobacteria</taxon>
        <taxon>Rhodospirillales</taxon>
        <taxon>Rhodospirillaceae</taxon>
        <taxon>Rhodospirillum</taxon>
    </lineage>
</organism>
<accession>B6IQB9</accession>
<protein>
    <submittedName>
        <fullName evidence="2">Uncharacterized protein</fullName>
    </submittedName>
</protein>
<dbReference type="HOGENOM" id="CLU_1446585_0_0_5"/>
<dbReference type="OrthoDB" id="7362873at2"/>
<proteinExistence type="predicted"/>
<feature type="region of interest" description="Disordered" evidence="1">
    <location>
        <begin position="83"/>
        <end position="118"/>
    </location>
</feature>
<dbReference type="KEGG" id="rce:RC1_0206"/>
<evidence type="ECO:0000313" key="2">
    <source>
        <dbReference type="EMBL" id="ACI97655.1"/>
    </source>
</evidence>